<reference evidence="1" key="1">
    <citation type="submission" date="2021-12" db="EMBL/GenBank/DDBJ databases">
        <authorList>
            <person name="Martin H S."/>
        </authorList>
    </citation>
    <scope>NUCLEOTIDE SEQUENCE</scope>
</reference>
<feature type="non-terminal residue" evidence="1">
    <location>
        <position position="123"/>
    </location>
</feature>
<proteinExistence type="predicted"/>
<organism evidence="1 2">
    <name type="scientific">Brenthis ino</name>
    <name type="common">lesser marbled fritillary</name>
    <dbReference type="NCBI Taxonomy" id="405034"/>
    <lineage>
        <taxon>Eukaryota</taxon>
        <taxon>Metazoa</taxon>
        <taxon>Ecdysozoa</taxon>
        <taxon>Arthropoda</taxon>
        <taxon>Hexapoda</taxon>
        <taxon>Insecta</taxon>
        <taxon>Pterygota</taxon>
        <taxon>Neoptera</taxon>
        <taxon>Endopterygota</taxon>
        <taxon>Lepidoptera</taxon>
        <taxon>Glossata</taxon>
        <taxon>Ditrysia</taxon>
        <taxon>Papilionoidea</taxon>
        <taxon>Nymphalidae</taxon>
        <taxon>Heliconiinae</taxon>
        <taxon>Argynnini</taxon>
        <taxon>Brenthis</taxon>
    </lineage>
</organism>
<dbReference type="AlphaFoldDB" id="A0A8J9YGX2"/>
<keyword evidence="2" id="KW-1185">Reference proteome</keyword>
<evidence type="ECO:0000313" key="2">
    <source>
        <dbReference type="Proteomes" id="UP000838878"/>
    </source>
</evidence>
<protein>
    <submittedName>
        <fullName evidence="1">Uncharacterized protein</fullName>
    </submittedName>
</protein>
<evidence type="ECO:0000313" key="1">
    <source>
        <dbReference type="EMBL" id="CAH0725656.1"/>
    </source>
</evidence>
<dbReference type="Proteomes" id="UP000838878">
    <property type="component" value="Chromosome 5"/>
</dbReference>
<gene>
    <name evidence="1" type="ORF">BINO364_LOCUS11222</name>
</gene>
<dbReference type="OrthoDB" id="7331576at2759"/>
<sequence>MKCHPVSRAFDSNMEIIIFHELVDRFSHRPRFPAAPWPNYRRLVIRHRGYSKKCTRLSPTGSCGGTTSRFREHFYKNAEINRGRPVRSRCGSAPPAPFVSFPLFTRRRGRHPGGGGDRANAKY</sequence>
<dbReference type="EMBL" id="OV170225">
    <property type="protein sequence ID" value="CAH0725656.1"/>
    <property type="molecule type" value="Genomic_DNA"/>
</dbReference>
<name>A0A8J9YGX2_9NEOP</name>
<accession>A0A8J9YGX2</accession>